<sequence length="95" mass="11163">MSDNGTNFRATGPFIESWTPEEHEKYHKYTMEEKMVWRHIPNKQSGPRCEDFRTLVVEAEAVVNSRPITYLTEEDCVLRPIDFLMPNSKTLMKRG</sequence>
<evidence type="ECO:0000313" key="1">
    <source>
        <dbReference type="Proteomes" id="UP000887575"/>
    </source>
</evidence>
<dbReference type="WBParaSite" id="MBELARI_LOCUS18897">
    <property type="protein sequence ID" value="MBELARI_LOCUS18897"/>
    <property type="gene ID" value="MBELARI_LOCUS18897"/>
</dbReference>
<reference evidence="2" key="1">
    <citation type="submission" date="2024-02" db="UniProtKB">
        <authorList>
            <consortium name="WormBaseParasite"/>
        </authorList>
    </citation>
    <scope>IDENTIFICATION</scope>
</reference>
<dbReference type="Proteomes" id="UP000887575">
    <property type="component" value="Unassembled WGS sequence"/>
</dbReference>
<name>A0AAF3EXF2_9BILA</name>
<accession>A0AAF3EXF2</accession>
<proteinExistence type="predicted"/>
<evidence type="ECO:0008006" key="3">
    <source>
        <dbReference type="Google" id="ProtNLM"/>
    </source>
</evidence>
<protein>
    <recommendedName>
        <fullName evidence="3">Integrase catalytic domain-containing protein</fullName>
    </recommendedName>
</protein>
<organism evidence="1 2">
    <name type="scientific">Mesorhabditis belari</name>
    <dbReference type="NCBI Taxonomy" id="2138241"/>
    <lineage>
        <taxon>Eukaryota</taxon>
        <taxon>Metazoa</taxon>
        <taxon>Ecdysozoa</taxon>
        <taxon>Nematoda</taxon>
        <taxon>Chromadorea</taxon>
        <taxon>Rhabditida</taxon>
        <taxon>Rhabditina</taxon>
        <taxon>Rhabditomorpha</taxon>
        <taxon>Rhabditoidea</taxon>
        <taxon>Rhabditidae</taxon>
        <taxon>Mesorhabditinae</taxon>
        <taxon>Mesorhabditis</taxon>
    </lineage>
</organism>
<keyword evidence="1" id="KW-1185">Reference proteome</keyword>
<evidence type="ECO:0000313" key="2">
    <source>
        <dbReference type="WBParaSite" id="MBELARI_LOCUS18897"/>
    </source>
</evidence>
<dbReference type="AlphaFoldDB" id="A0AAF3EXF2"/>